<evidence type="ECO:0000313" key="2">
    <source>
        <dbReference type="EMBL" id="VVC29607.1"/>
    </source>
</evidence>
<dbReference type="AlphaFoldDB" id="A0A5E4MBG9"/>
<dbReference type="Gene3D" id="2.70.220.10">
    <property type="entry name" value="Ganglioside GM2 activator"/>
    <property type="match status" value="1"/>
</dbReference>
<sequence length="154" mass="18274">MTTRPNISALYTIDQYRGKYVINGNATIQTSELIDRVSVIFNRCNKEGINCEYFQNWNFNDVCQKLLEKNQIWSSWYGSFKPPLTCPINKVHYQIQNGTFDFEIISLWYPDATNYYWKVNQKLYAGNIFVGSYTIDIYFFEYTVKMKPLKLSFL</sequence>
<proteinExistence type="predicted"/>
<name>A0A5E4MBG9_9HEMI</name>
<protein>
    <submittedName>
        <fullName evidence="2">Uncharacterized protein</fullName>
    </submittedName>
</protein>
<evidence type="ECO:0000313" key="3">
    <source>
        <dbReference type="Proteomes" id="UP000325440"/>
    </source>
</evidence>
<keyword evidence="1" id="KW-0732">Signal</keyword>
<dbReference type="InterPro" id="IPR036846">
    <property type="entry name" value="GM2-AP_sf"/>
</dbReference>
<keyword evidence="3" id="KW-1185">Reference proteome</keyword>
<gene>
    <name evidence="2" type="ORF">CINCED_3A001187</name>
</gene>
<evidence type="ECO:0000256" key="1">
    <source>
        <dbReference type="ARBA" id="ARBA00022729"/>
    </source>
</evidence>
<organism evidence="2 3">
    <name type="scientific">Cinara cedri</name>
    <dbReference type="NCBI Taxonomy" id="506608"/>
    <lineage>
        <taxon>Eukaryota</taxon>
        <taxon>Metazoa</taxon>
        <taxon>Ecdysozoa</taxon>
        <taxon>Arthropoda</taxon>
        <taxon>Hexapoda</taxon>
        <taxon>Insecta</taxon>
        <taxon>Pterygota</taxon>
        <taxon>Neoptera</taxon>
        <taxon>Paraneoptera</taxon>
        <taxon>Hemiptera</taxon>
        <taxon>Sternorrhyncha</taxon>
        <taxon>Aphidomorpha</taxon>
        <taxon>Aphidoidea</taxon>
        <taxon>Aphididae</taxon>
        <taxon>Lachninae</taxon>
        <taxon>Cinara</taxon>
    </lineage>
</organism>
<dbReference type="Proteomes" id="UP000325440">
    <property type="component" value="Unassembled WGS sequence"/>
</dbReference>
<accession>A0A5E4MBG9</accession>
<reference evidence="2 3" key="1">
    <citation type="submission" date="2019-08" db="EMBL/GenBank/DDBJ databases">
        <authorList>
            <person name="Alioto T."/>
            <person name="Alioto T."/>
            <person name="Gomez Garrido J."/>
        </authorList>
    </citation>
    <scope>NUCLEOTIDE SEQUENCE [LARGE SCALE GENOMIC DNA]</scope>
</reference>
<dbReference type="EMBL" id="CABPRJ010000495">
    <property type="protein sequence ID" value="VVC29607.1"/>
    <property type="molecule type" value="Genomic_DNA"/>
</dbReference>
<dbReference type="OrthoDB" id="6589387at2759"/>